<name>A0A0C2VMC2_9BACL</name>
<dbReference type="Pfam" id="PF00941">
    <property type="entry name" value="FAD_binding_5"/>
    <property type="match status" value="1"/>
</dbReference>
<dbReference type="EMBL" id="JXRP01000018">
    <property type="protein sequence ID" value="KIL45158.1"/>
    <property type="molecule type" value="Genomic_DNA"/>
</dbReference>
<dbReference type="PATRIC" id="fig|889306.3.peg.2716"/>
<proteinExistence type="predicted"/>
<accession>A0A0C2VMC2</accession>
<organism evidence="5 6">
    <name type="scientific">Jeotgalibacillus soli</name>
    <dbReference type="NCBI Taxonomy" id="889306"/>
    <lineage>
        <taxon>Bacteria</taxon>
        <taxon>Bacillati</taxon>
        <taxon>Bacillota</taxon>
        <taxon>Bacilli</taxon>
        <taxon>Bacillales</taxon>
        <taxon>Caryophanaceae</taxon>
        <taxon>Jeotgalibacillus</taxon>
    </lineage>
</organism>
<dbReference type="InterPro" id="IPR016169">
    <property type="entry name" value="FAD-bd_PCMH_sub2"/>
</dbReference>
<dbReference type="InterPro" id="IPR051312">
    <property type="entry name" value="Diverse_Substr_Oxidored"/>
</dbReference>
<evidence type="ECO:0000256" key="2">
    <source>
        <dbReference type="ARBA" id="ARBA00022827"/>
    </source>
</evidence>
<comment type="caution">
    <text evidence="5">The sequence shown here is derived from an EMBL/GenBank/DDBJ whole genome shotgun (WGS) entry which is preliminary data.</text>
</comment>
<protein>
    <recommendedName>
        <fullName evidence="4">FAD-binding PCMH-type domain-containing protein</fullName>
    </recommendedName>
</protein>
<dbReference type="InterPro" id="IPR016166">
    <property type="entry name" value="FAD-bd_PCMH"/>
</dbReference>
<dbReference type="Gene3D" id="3.30.465.10">
    <property type="match status" value="1"/>
</dbReference>
<dbReference type="InterPro" id="IPR036683">
    <property type="entry name" value="CO_DH_flav_C_dom_sf"/>
</dbReference>
<dbReference type="SMART" id="SM01092">
    <property type="entry name" value="CO_deh_flav_C"/>
    <property type="match status" value="1"/>
</dbReference>
<sequence length="279" mass="31185">MISFDFDYYKPDSIDEAVTLFRSLSSMGKKPMYYAGGTEIITLGRLNLLYTNAVIDLKGISECNILAHNSDTLTIGASLTLAQLGMNHYFPLLANISKEIADHTSRLKITVGGNICGNIFYREAVLPFLLTDSQVLIAGKNGLQKNPINNVFCKTMQLENGEFIVQLQTQSKYIESPFVSIKRRQQWNVGYPLITVNSIKVENQIRVAIAGLCPFPFRSLKMESMLNRKELSTEEKVELAIQHLPQPILNDVEGSDEYRIFVLKNTLLDVVETLEGAGA</sequence>
<dbReference type="OrthoDB" id="9774454at2"/>
<evidence type="ECO:0000256" key="3">
    <source>
        <dbReference type="ARBA" id="ARBA00023002"/>
    </source>
</evidence>
<dbReference type="PANTHER" id="PTHR42659">
    <property type="entry name" value="XANTHINE DEHYDROGENASE SUBUNIT C-RELATED"/>
    <property type="match status" value="1"/>
</dbReference>
<keyword evidence="6" id="KW-1185">Reference proteome</keyword>
<keyword evidence="2" id="KW-0274">FAD</keyword>
<keyword evidence="3" id="KW-0560">Oxidoreductase</keyword>
<dbReference type="PROSITE" id="PS51387">
    <property type="entry name" value="FAD_PCMH"/>
    <property type="match status" value="1"/>
</dbReference>
<dbReference type="SUPFAM" id="SSF55447">
    <property type="entry name" value="CO dehydrogenase flavoprotein C-terminal domain-like"/>
    <property type="match status" value="1"/>
</dbReference>
<dbReference type="Gene3D" id="3.30.390.50">
    <property type="entry name" value="CO dehydrogenase flavoprotein, C-terminal domain"/>
    <property type="match status" value="1"/>
</dbReference>
<dbReference type="STRING" id="889306.KP78_27020"/>
<feature type="domain" description="FAD-binding PCMH-type" evidence="4">
    <location>
        <begin position="1"/>
        <end position="174"/>
    </location>
</feature>
<dbReference type="GO" id="GO:0071949">
    <property type="term" value="F:FAD binding"/>
    <property type="evidence" value="ECO:0007669"/>
    <property type="project" value="InterPro"/>
</dbReference>
<evidence type="ECO:0000313" key="6">
    <source>
        <dbReference type="Proteomes" id="UP000031938"/>
    </source>
</evidence>
<dbReference type="InterPro" id="IPR005107">
    <property type="entry name" value="CO_DH_flav_C"/>
</dbReference>
<dbReference type="InterPro" id="IPR002346">
    <property type="entry name" value="Mopterin_DH_FAD-bd"/>
</dbReference>
<keyword evidence="1" id="KW-0285">Flavoprotein</keyword>
<evidence type="ECO:0000313" key="5">
    <source>
        <dbReference type="EMBL" id="KIL45158.1"/>
    </source>
</evidence>
<dbReference type="AlphaFoldDB" id="A0A0C2VMC2"/>
<dbReference type="SUPFAM" id="SSF56176">
    <property type="entry name" value="FAD-binding/transporter-associated domain-like"/>
    <property type="match status" value="1"/>
</dbReference>
<dbReference type="RefSeq" id="WP_041089442.1">
    <property type="nucleotide sequence ID" value="NZ_JXRP01000018.1"/>
</dbReference>
<evidence type="ECO:0000259" key="4">
    <source>
        <dbReference type="PROSITE" id="PS51387"/>
    </source>
</evidence>
<dbReference type="InterPro" id="IPR036318">
    <property type="entry name" value="FAD-bd_PCMH-like_sf"/>
</dbReference>
<dbReference type="Gene3D" id="3.30.43.10">
    <property type="entry name" value="Uridine Diphospho-n-acetylenolpyruvylglucosamine Reductase, domain 2"/>
    <property type="match status" value="1"/>
</dbReference>
<dbReference type="Proteomes" id="UP000031938">
    <property type="component" value="Unassembled WGS sequence"/>
</dbReference>
<dbReference type="GO" id="GO:0016491">
    <property type="term" value="F:oxidoreductase activity"/>
    <property type="evidence" value="ECO:0007669"/>
    <property type="project" value="UniProtKB-KW"/>
</dbReference>
<evidence type="ECO:0000256" key="1">
    <source>
        <dbReference type="ARBA" id="ARBA00022630"/>
    </source>
</evidence>
<dbReference type="InterPro" id="IPR016167">
    <property type="entry name" value="FAD-bd_PCMH_sub1"/>
</dbReference>
<reference evidence="5 6" key="1">
    <citation type="submission" date="2015-01" db="EMBL/GenBank/DDBJ databases">
        <title>Genome sequencing of Jeotgalibacillus soli.</title>
        <authorList>
            <person name="Goh K.M."/>
            <person name="Chan K.-G."/>
            <person name="Yaakop A.S."/>
            <person name="Ee R."/>
            <person name="Gan H.M."/>
            <person name="Chan C.S."/>
        </authorList>
    </citation>
    <scope>NUCLEOTIDE SEQUENCE [LARGE SCALE GENOMIC DNA]</scope>
    <source>
        <strain evidence="5 6">P9</strain>
    </source>
</reference>
<gene>
    <name evidence="5" type="ORF">KP78_27020</name>
</gene>
<dbReference type="PANTHER" id="PTHR42659:SF2">
    <property type="entry name" value="XANTHINE DEHYDROGENASE SUBUNIT C-RELATED"/>
    <property type="match status" value="1"/>
</dbReference>